<dbReference type="GO" id="GO:0016787">
    <property type="term" value="F:hydrolase activity"/>
    <property type="evidence" value="ECO:0007669"/>
    <property type="project" value="InterPro"/>
</dbReference>
<name>A0A9D1GQ05_9MOLU</name>
<protein>
    <submittedName>
        <fullName evidence="3">Amidohydrolase</fullName>
    </submittedName>
</protein>
<dbReference type="Gene3D" id="3.20.20.140">
    <property type="entry name" value="Metal-dependent hydrolases"/>
    <property type="match status" value="1"/>
</dbReference>
<sequence>MKKIDVHVHLIGAICGFGAEGELRALGDGMVEYASGKQFRLIPKGYGDKEVTAETLLSVMDEHEVAYAVCLQGNYVGFQNLYTYEAARKYPHRLIAAGTFDPFCRGKEKIIHHLFEELKIPVLKMELSNTSGLMANHPTVFLNQAEMDAVYQLADSKNLIVFIDIGRPRNDCYQIAELKESILKYPNVIFILCHLTAPQQDDQVLLEENMRQLALPNVYFDLAALPNNTKEAYPFVKAQQYIRTAMDLVSSDRILWGSDFPSAMNYCSYRESYQYILDSDLFTLEEKEKLFFKNAERLFGRFIQ</sequence>
<dbReference type="PANTHER" id="PTHR21240">
    <property type="entry name" value="2-AMINO-3-CARBOXYLMUCONATE-6-SEMIALDEHYDE DECARBOXYLASE"/>
    <property type="match status" value="1"/>
</dbReference>
<dbReference type="InterPro" id="IPR032466">
    <property type="entry name" value="Metal_Hydrolase"/>
</dbReference>
<dbReference type="GO" id="GO:0016831">
    <property type="term" value="F:carboxy-lyase activity"/>
    <property type="evidence" value="ECO:0007669"/>
    <property type="project" value="InterPro"/>
</dbReference>
<proteinExistence type="predicted"/>
<dbReference type="PANTHER" id="PTHR21240:SF19">
    <property type="entry name" value="CATALYTIC_ HYDROLASE"/>
    <property type="match status" value="1"/>
</dbReference>
<dbReference type="Pfam" id="PF04909">
    <property type="entry name" value="Amidohydro_2"/>
    <property type="match status" value="1"/>
</dbReference>
<evidence type="ECO:0000259" key="2">
    <source>
        <dbReference type="Pfam" id="PF04909"/>
    </source>
</evidence>
<reference evidence="3" key="1">
    <citation type="submission" date="2020-10" db="EMBL/GenBank/DDBJ databases">
        <authorList>
            <person name="Gilroy R."/>
        </authorList>
    </citation>
    <scope>NUCLEOTIDE SEQUENCE</scope>
    <source>
        <strain evidence="3">ChiW17-6978</strain>
    </source>
</reference>
<dbReference type="AlphaFoldDB" id="A0A9D1GQ05"/>
<dbReference type="EMBL" id="DVLF01000067">
    <property type="protein sequence ID" value="HIT49797.1"/>
    <property type="molecule type" value="Genomic_DNA"/>
</dbReference>
<evidence type="ECO:0000256" key="1">
    <source>
        <dbReference type="ARBA" id="ARBA00023239"/>
    </source>
</evidence>
<comment type="caution">
    <text evidence="3">The sequence shown here is derived from an EMBL/GenBank/DDBJ whole genome shotgun (WGS) entry which is preliminary data.</text>
</comment>
<dbReference type="InterPro" id="IPR032465">
    <property type="entry name" value="ACMSD"/>
</dbReference>
<evidence type="ECO:0000313" key="3">
    <source>
        <dbReference type="EMBL" id="HIT49797.1"/>
    </source>
</evidence>
<evidence type="ECO:0000313" key="4">
    <source>
        <dbReference type="Proteomes" id="UP000886758"/>
    </source>
</evidence>
<dbReference type="Proteomes" id="UP000886758">
    <property type="component" value="Unassembled WGS sequence"/>
</dbReference>
<dbReference type="SUPFAM" id="SSF51556">
    <property type="entry name" value="Metallo-dependent hydrolases"/>
    <property type="match status" value="1"/>
</dbReference>
<organism evidence="3 4">
    <name type="scientific">Candidatus Pelethenecus faecipullorum</name>
    <dbReference type="NCBI Taxonomy" id="2840900"/>
    <lineage>
        <taxon>Bacteria</taxon>
        <taxon>Bacillati</taxon>
        <taxon>Mycoplasmatota</taxon>
        <taxon>Mollicutes</taxon>
        <taxon>Candidatus Pelethenecus</taxon>
    </lineage>
</organism>
<reference evidence="3" key="2">
    <citation type="journal article" date="2021" name="PeerJ">
        <title>Extensive microbial diversity within the chicken gut microbiome revealed by metagenomics and culture.</title>
        <authorList>
            <person name="Gilroy R."/>
            <person name="Ravi A."/>
            <person name="Getino M."/>
            <person name="Pursley I."/>
            <person name="Horton D.L."/>
            <person name="Alikhan N.F."/>
            <person name="Baker D."/>
            <person name="Gharbi K."/>
            <person name="Hall N."/>
            <person name="Watson M."/>
            <person name="Adriaenssens E.M."/>
            <person name="Foster-Nyarko E."/>
            <person name="Jarju S."/>
            <person name="Secka A."/>
            <person name="Antonio M."/>
            <person name="Oren A."/>
            <person name="Chaudhuri R.R."/>
            <person name="La Ragione R."/>
            <person name="Hildebrand F."/>
            <person name="Pallen M.J."/>
        </authorList>
    </citation>
    <scope>NUCLEOTIDE SEQUENCE</scope>
    <source>
        <strain evidence="3">ChiW17-6978</strain>
    </source>
</reference>
<dbReference type="InterPro" id="IPR006680">
    <property type="entry name" value="Amidohydro-rel"/>
</dbReference>
<accession>A0A9D1GQ05</accession>
<keyword evidence="1" id="KW-0456">Lyase</keyword>
<gene>
    <name evidence="3" type="ORF">IAD46_02100</name>
</gene>
<feature type="domain" description="Amidohydrolase-related" evidence="2">
    <location>
        <begin position="4"/>
        <end position="301"/>
    </location>
</feature>